<dbReference type="Gene3D" id="2.170.130.10">
    <property type="entry name" value="TonB-dependent receptor, plug domain"/>
    <property type="match status" value="1"/>
</dbReference>
<dbReference type="InterPro" id="IPR037066">
    <property type="entry name" value="Plug_dom_sf"/>
</dbReference>
<feature type="domain" description="TonB-dependent receptor plug" evidence="9">
    <location>
        <begin position="133"/>
        <end position="230"/>
    </location>
</feature>
<dbReference type="PANTHER" id="PTHR40980:SF5">
    <property type="entry name" value="TONB-DEPENDENT RECEPTOR"/>
    <property type="match status" value="1"/>
</dbReference>
<dbReference type="InterPro" id="IPR010917">
    <property type="entry name" value="TonB_rcpt_CS"/>
</dbReference>
<dbReference type="RefSeq" id="WP_109264438.1">
    <property type="nucleotide sequence ID" value="NZ_QEWP01000007.1"/>
</dbReference>
<dbReference type="Pfam" id="PF07715">
    <property type="entry name" value="Plug"/>
    <property type="match status" value="1"/>
</dbReference>
<evidence type="ECO:0000256" key="7">
    <source>
        <dbReference type="SAM" id="SignalP"/>
    </source>
</evidence>
<dbReference type="AlphaFoldDB" id="A0A2U2B8T4"/>
<keyword evidence="4 6" id="KW-0472">Membrane</keyword>
<comment type="subcellular location">
    <subcellularLocation>
        <location evidence="1 6">Cell outer membrane</location>
    </subcellularLocation>
</comment>
<feature type="signal peptide" evidence="7">
    <location>
        <begin position="1"/>
        <end position="21"/>
    </location>
</feature>
<gene>
    <name evidence="10" type="ORF">DDZ16_10630</name>
</gene>
<dbReference type="InterPro" id="IPR000531">
    <property type="entry name" value="Beta-barrel_TonB"/>
</dbReference>
<dbReference type="Proteomes" id="UP000244956">
    <property type="component" value="Unassembled WGS sequence"/>
</dbReference>
<dbReference type="Gene3D" id="2.60.40.1120">
    <property type="entry name" value="Carboxypeptidase-like, regulatory domain"/>
    <property type="match status" value="1"/>
</dbReference>
<dbReference type="GO" id="GO:0009279">
    <property type="term" value="C:cell outer membrane"/>
    <property type="evidence" value="ECO:0007669"/>
    <property type="project" value="UniProtKB-SubCell"/>
</dbReference>
<dbReference type="SUPFAM" id="SSF49464">
    <property type="entry name" value="Carboxypeptidase regulatory domain-like"/>
    <property type="match status" value="1"/>
</dbReference>
<dbReference type="EMBL" id="QEWP01000007">
    <property type="protein sequence ID" value="PWD99454.1"/>
    <property type="molecule type" value="Genomic_DNA"/>
</dbReference>
<keyword evidence="11" id="KW-1185">Reference proteome</keyword>
<dbReference type="OrthoDB" id="9768470at2"/>
<accession>A0A2U2B8T4</accession>
<evidence type="ECO:0000313" key="11">
    <source>
        <dbReference type="Proteomes" id="UP000244956"/>
    </source>
</evidence>
<dbReference type="InterPro" id="IPR012910">
    <property type="entry name" value="Plug_dom"/>
</dbReference>
<evidence type="ECO:0000313" key="10">
    <source>
        <dbReference type="EMBL" id="PWD99454.1"/>
    </source>
</evidence>
<dbReference type="InterPro" id="IPR008969">
    <property type="entry name" value="CarboxyPept-like_regulatory"/>
</dbReference>
<dbReference type="SUPFAM" id="SSF56935">
    <property type="entry name" value="Porins"/>
    <property type="match status" value="1"/>
</dbReference>
<comment type="caution">
    <text evidence="10">The sequence shown here is derived from an EMBL/GenBank/DDBJ whole genome shotgun (WGS) entry which is preliminary data.</text>
</comment>
<feature type="domain" description="TonB-dependent receptor-like beta-barrel" evidence="8">
    <location>
        <begin position="426"/>
        <end position="921"/>
    </location>
</feature>
<evidence type="ECO:0000256" key="2">
    <source>
        <dbReference type="ARBA" id="ARBA00022729"/>
    </source>
</evidence>
<dbReference type="PROSITE" id="PS01156">
    <property type="entry name" value="TONB_DEPENDENT_REC_2"/>
    <property type="match status" value="1"/>
</dbReference>
<keyword evidence="3 6" id="KW-0798">TonB box</keyword>
<keyword evidence="2 7" id="KW-0732">Signal</keyword>
<evidence type="ECO:0000256" key="4">
    <source>
        <dbReference type="ARBA" id="ARBA00023136"/>
    </source>
</evidence>
<reference evidence="10 11" key="1">
    <citation type="submission" date="2018-05" db="EMBL/GenBank/DDBJ databases">
        <title>Marinilabilia rubrum sp. nov., isolated from saltern sediment.</title>
        <authorList>
            <person name="Zhang R."/>
        </authorList>
    </citation>
    <scope>NUCLEOTIDE SEQUENCE [LARGE SCALE GENOMIC DNA]</scope>
    <source>
        <strain evidence="10 11">WTE16</strain>
    </source>
</reference>
<keyword evidence="10" id="KW-0675">Receptor</keyword>
<evidence type="ECO:0000256" key="1">
    <source>
        <dbReference type="ARBA" id="ARBA00004442"/>
    </source>
</evidence>
<evidence type="ECO:0000259" key="9">
    <source>
        <dbReference type="Pfam" id="PF07715"/>
    </source>
</evidence>
<dbReference type="PANTHER" id="PTHR40980">
    <property type="entry name" value="PLUG DOMAIN-CONTAINING PROTEIN"/>
    <property type="match status" value="1"/>
</dbReference>
<feature type="chain" id="PRO_5015663466" evidence="7">
    <location>
        <begin position="22"/>
        <end position="957"/>
    </location>
</feature>
<sequence length="957" mass="106530">MKTKKLFAIFALVIISTIAYAQKGTIRGTVFDGSTGETLVGVSVVVKDTYIGTATDLDGKFALNVEPGTYDLQLSFISFQPLTVEGVEVKADDVTVLNNLELNESTVELKDVVVTARAIRNTEAALQTMKKKSSVMLDGISAAKIELIGDGTAVEAAKRVTGVTVEEGKYVYVRGLGDRYSKTTLNNLDIPGLDPDRNSLQMDIFPTNIIDNMVVSKNFTADLPADFTGGLMNVTTKDFPDRKRISVSVSTSYNPQSNLNSDFLTYDGGDTDFLGFDDGTRALPSNIPSANSLLPTPSNASNINNFVNSFSPTLGAKAATSFLNYSAGISMGNQIDLNPDSEKAPKLGYIFSFSYKSEYDYDDEVVFGDYKKVIDDSDPELIYSTLRNGAVGEKNVLIGVLGGLAYKTNYNKIRLTAMHLQNGASTAGQFNIDNNGDAIGQSGYTAPSDRLQYNQRSLTNVFLNGTHVFDDAGWELDWRVSPTFSISDDPDIRKIAFTENSGGEYEFLAGAAGYPSRTWRELSEINNSAKIDLTKDYTVRGEGAKLKVGVSHNYKTRDYEITKMGYQLTERVVFEQADPSLFLRPENIYDGQNGYIYMIPESSESNAYEANVNNLGFYVSNEFYALSKLKTIVGLRVENYVMRHTGQSQNGTRVLDNDKVLDSFDFFPTISFIYELKEDQNLRASFSRTIARPSFKEMSFAQIIDPISNSIFNGGLYEVDEWDGNLKETYINNFDFRWEKFWERGQNISASVFYKDFTDPIELVRITKAKASTEYQPRNVGEGELMGVEFEFSKNLDLISPSLKNFNINGNITLTQSEVTMTDAEYESRKEYEKEGQSIDKTRNMAGQSPYVINAGISYNNIESGLSTGLFYNVKGETLSIVGGDVFPDFYTSPFHSLNFSLNKKFGEEKRTKIDFKVSNILGQSREYFFKSYEAKDQLGELRNPGRSFSIGLSYKF</sequence>
<evidence type="ECO:0000256" key="6">
    <source>
        <dbReference type="RuleBase" id="RU003357"/>
    </source>
</evidence>
<evidence type="ECO:0000256" key="5">
    <source>
        <dbReference type="ARBA" id="ARBA00023237"/>
    </source>
</evidence>
<dbReference type="Pfam" id="PF00593">
    <property type="entry name" value="TonB_dep_Rec_b-barrel"/>
    <property type="match status" value="1"/>
</dbReference>
<dbReference type="Pfam" id="PF13715">
    <property type="entry name" value="CarbopepD_reg_2"/>
    <property type="match status" value="1"/>
</dbReference>
<evidence type="ECO:0000259" key="8">
    <source>
        <dbReference type="Pfam" id="PF00593"/>
    </source>
</evidence>
<protein>
    <submittedName>
        <fullName evidence="10">TonB-dependent receptor</fullName>
    </submittedName>
</protein>
<proteinExistence type="inferred from homology"/>
<keyword evidence="5" id="KW-0998">Cell outer membrane</keyword>
<evidence type="ECO:0000256" key="3">
    <source>
        <dbReference type="ARBA" id="ARBA00023077"/>
    </source>
</evidence>
<organism evidence="10 11">
    <name type="scientific">Marinilabilia rubra</name>
    <dbReference type="NCBI Taxonomy" id="2162893"/>
    <lineage>
        <taxon>Bacteria</taxon>
        <taxon>Pseudomonadati</taxon>
        <taxon>Bacteroidota</taxon>
        <taxon>Bacteroidia</taxon>
        <taxon>Marinilabiliales</taxon>
        <taxon>Marinilabiliaceae</taxon>
        <taxon>Marinilabilia</taxon>
    </lineage>
</organism>
<dbReference type="InterPro" id="IPR036942">
    <property type="entry name" value="Beta-barrel_TonB_sf"/>
</dbReference>
<name>A0A2U2B8T4_9BACT</name>
<comment type="similarity">
    <text evidence="6">Belongs to the TonB-dependent receptor family.</text>
</comment>
<dbReference type="Gene3D" id="2.40.170.20">
    <property type="entry name" value="TonB-dependent receptor, beta-barrel domain"/>
    <property type="match status" value="1"/>
</dbReference>